<keyword evidence="8" id="KW-1185">Reference proteome</keyword>
<name>A0A2W7NNG2_9RHOB</name>
<keyword evidence="1 4" id="KW-0349">Heme</keyword>
<dbReference type="InterPro" id="IPR009056">
    <property type="entry name" value="Cyt_c-like_dom"/>
</dbReference>
<evidence type="ECO:0000313" key="8">
    <source>
        <dbReference type="Proteomes" id="UP000248916"/>
    </source>
</evidence>
<sequence length="212" mass="22372">MSRLPDDFSASAQDRDPAFELHERDNPIPWPLIAVVLALVVWGAVTLWLDAQASETGTAKNVADPGSDQTIMESADGATLFGDYCATCHQANGSGIRAAIPPLDGSRYVTADADVPITILLRGIAGPIEVKGEIYTGRMPTFGPTLDDGQIARILTYIRASWSNSADEISPDQVAARRAGLGDAATLPLDGGSELEELFAIPTNAPAPEADR</sequence>
<dbReference type="SUPFAM" id="SSF46626">
    <property type="entry name" value="Cytochrome c"/>
    <property type="match status" value="1"/>
</dbReference>
<keyword evidence="2 4" id="KW-0479">Metal-binding</keyword>
<dbReference type="Pfam" id="PF00034">
    <property type="entry name" value="Cytochrom_C"/>
    <property type="match status" value="1"/>
</dbReference>
<keyword evidence="3 4" id="KW-0408">Iron</keyword>
<evidence type="ECO:0000256" key="5">
    <source>
        <dbReference type="SAM" id="Phobius"/>
    </source>
</evidence>
<evidence type="ECO:0000256" key="2">
    <source>
        <dbReference type="ARBA" id="ARBA00022723"/>
    </source>
</evidence>
<dbReference type="GO" id="GO:0020037">
    <property type="term" value="F:heme binding"/>
    <property type="evidence" value="ECO:0007669"/>
    <property type="project" value="InterPro"/>
</dbReference>
<dbReference type="Gene3D" id="1.10.760.10">
    <property type="entry name" value="Cytochrome c-like domain"/>
    <property type="match status" value="1"/>
</dbReference>
<dbReference type="OrthoDB" id="5523448at2"/>
<comment type="caution">
    <text evidence="7">The sequence shown here is derived from an EMBL/GenBank/DDBJ whole genome shotgun (WGS) entry which is preliminary data.</text>
</comment>
<evidence type="ECO:0000313" key="7">
    <source>
        <dbReference type="EMBL" id="PZX12802.1"/>
    </source>
</evidence>
<evidence type="ECO:0000256" key="3">
    <source>
        <dbReference type="ARBA" id="ARBA00023004"/>
    </source>
</evidence>
<dbReference type="InterPro" id="IPR051459">
    <property type="entry name" value="Cytochrome_c-type_DH"/>
</dbReference>
<feature type="domain" description="Cytochrome c" evidence="6">
    <location>
        <begin position="72"/>
        <end position="162"/>
    </location>
</feature>
<evidence type="ECO:0000256" key="1">
    <source>
        <dbReference type="ARBA" id="ARBA00022617"/>
    </source>
</evidence>
<keyword evidence="5" id="KW-0472">Membrane</keyword>
<dbReference type="AlphaFoldDB" id="A0A2W7NNG2"/>
<gene>
    <name evidence="7" type="ORF">LX81_03509</name>
</gene>
<dbReference type="GO" id="GO:0046872">
    <property type="term" value="F:metal ion binding"/>
    <property type="evidence" value="ECO:0007669"/>
    <property type="project" value="UniProtKB-KW"/>
</dbReference>
<dbReference type="RefSeq" id="WP_111538557.1">
    <property type="nucleotide sequence ID" value="NZ_QKZL01000022.1"/>
</dbReference>
<reference evidence="7 8" key="1">
    <citation type="submission" date="2018-06" db="EMBL/GenBank/DDBJ databases">
        <title>Genomic Encyclopedia of Archaeal and Bacterial Type Strains, Phase II (KMG-II): from individual species to whole genera.</title>
        <authorList>
            <person name="Goeker M."/>
        </authorList>
    </citation>
    <scope>NUCLEOTIDE SEQUENCE [LARGE SCALE GENOMIC DNA]</scope>
    <source>
        <strain evidence="7 8">DSM 22009</strain>
    </source>
</reference>
<dbReference type="GO" id="GO:0009055">
    <property type="term" value="F:electron transfer activity"/>
    <property type="evidence" value="ECO:0007669"/>
    <property type="project" value="InterPro"/>
</dbReference>
<protein>
    <submittedName>
        <fullName evidence="7">Mono/diheme cytochrome c family protein</fullName>
    </submittedName>
</protein>
<keyword evidence="5" id="KW-1133">Transmembrane helix</keyword>
<evidence type="ECO:0000256" key="4">
    <source>
        <dbReference type="PROSITE-ProRule" id="PRU00433"/>
    </source>
</evidence>
<dbReference type="Proteomes" id="UP000248916">
    <property type="component" value="Unassembled WGS sequence"/>
</dbReference>
<feature type="transmembrane region" description="Helical" evidence="5">
    <location>
        <begin position="28"/>
        <end position="49"/>
    </location>
</feature>
<dbReference type="PANTHER" id="PTHR35008:SF4">
    <property type="entry name" value="BLL4482 PROTEIN"/>
    <property type="match status" value="1"/>
</dbReference>
<dbReference type="EMBL" id="QKZL01000022">
    <property type="protein sequence ID" value="PZX12802.1"/>
    <property type="molecule type" value="Genomic_DNA"/>
</dbReference>
<proteinExistence type="predicted"/>
<dbReference type="InterPro" id="IPR036909">
    <property type="entry name" value="Cyt_c-like_dom_sf"/>
</dbReference>
<evidence type="ECO:0000259" key="6">
    <source>
        <dbReference type="PROSITE" id="PS51007"/>
    </source>
</evidence>
<keyword evidence="5" id="KW-0812">Transmembrane</keyword>
<dbReference type="PANTHER" id="PTHR35008">
    <property type="entry name" value="BLL4482 PROTEIN-RELATED"/>
    <property type="match status" value="1"/>
</dbReference>
<accession>A0A2W7NNG2</accession>
<organism evidence="7 8">
    <name type="scientific">Palleronia aestuarii</name>
    <dbReference type="NCBI Taxonomy" id="568105"/>
    <lineage>
        <taxon>Bacteria</taxon>
        <taxon>Pseudomonadati</taxon>
        <taxon>Pseudomonadota</taxon>
        <taxon>Alphaproteobacteria</taxon>
        <taxon>Rhodobacterales</taxon>
        <taxon>Roseobacteraceae</taxon>
        <taxon>Palleronia</taxon>
    </lineage>
</organism>
<dbReference type="PROSITE" id="PS51007">
    <property type="entry name" value="CYTC"/>
    <property type="match status" value="1"/>
</dbReference>